<dbReference type="KEGG" id="doa:AXF15_09635"/>
<proteinExistence type="predicted"/>
<feature type="transmembrane region" description="Helical" evidence="1">
    <location>
        <begin position="133"/>
        <end position="154"/>
    </location>
</feature>
<feature type="transmembrane region" description="Helical" evidence="1">
    <location>
        <begin position="103"/>
        <end position="121"/>
    </location>
</feature>
<evidence type="ECO:0000256" key="1">
    <source>
        <dbReference type="SAM" id="Phobius"/>
    </source>
</evidence>
<dbReference type="STRING" id="888061.AXF15_09635"/>
<dbReference type="EMBL" id="CP014230">
    <property type="protein sequence ID" value="AMD93334.1"/>
    <property type="molecule type" value="Genomic_DNA"/>
</dbReference>
<feature type="transmembrane region" description="Helical" evidence="1">
    <location>
        <begin position="21"/>
        <end position="41"/>
    </location>
</feature>
<keyword evidence="3" id="KW-1185">Reference proteome</keyword>
<evidence type="ECO:0000313" key="3">
    <source>
        <dbReference type="Proteomes" id="UP000063964"/>
    </source>
</evidence>
<evidence type="ECO:0000313" key="2">
    <source>
        <dbReference type="EMBL" id="AMD93334.1"/>
    </source>
</evidence>
<dbReference type="RefSeq" id="WP_066606626.1">
    <property type="nucleotide sequence ID" value="NZ_CP014230.1"/>
</dbReference>
<protein>
    <recommendedName>
        <fullName evidence="4">DUF2254 domain-containing protein</fullName>
    </recommendedName>
</protein>
<keyword evidence="1" id="KW-0812">Transmembrane</keyword>
<accession>A0A120KNY3</accession>
<reference evidence="3" key="1">
    <citation type="submission" date="2016-02" db="EMBL/GenBank/DDBJ databases">
        <authorList>
            <person name="Holder M.E."/>
            <person name="Ajami N.J."/>
            <person name="Petrosino J.F."/>
        </authorList>
    </citation>
    <scope>NUCLEOTIDE SEQUENCE [LARGE SCALE GENOMIC DNA]</scope>
    <source>
        <strain evidence="3">DSM 12838</strain>
    </source>
</reference>
<dbReference type="InterPro" id="IPR018723">
    <property type="entry name" value="DUF2254_membrane"/>
</dbReference>
<dbReference type="Proteomes" id="UP000063964">
    <property type="component" value="Chromosome"/>
</dbReference>
<dbReference type="Pfam" id="PF10011">
    <property type="entry name" value="DUF2254"/>
    <property type="match status" value="1"/>
</dbReference>
<evidence type="ECO:0008006" key="4">
    <source>
        <dbReference type="Google" id="ProtNLM"/>
    </source>
</evidence>
<dbReference type="AlphaFoldDB" id="A0A120KNY3"/>
<organism evidence="2 3">
    <name type="scientific">Desulfomicrobium orale DSM 12838</name>
    <dbReference type="NCBI Taxonomy" id="888061"/>
    <lineage>
        <taxon>Bacteria</taxon>
        <taxon>Pseudomonadati</taxon>
        <taxon>Thermodesulfobacteriota</taxon>
        <taxon>Desulfovibrionia</taxon>
        <taxon>Desulfovibrionales</taxon>
        <taxon>Desulfomicrobiaceae</taxon>
        <taxon>Desulfomicrobium</taxon>
    </lineage>
</organism>
<gene>
    <name evidence="2" type="ORF">AXF15_09635</name>
</gene>
<sequence>MLYRWLLWLRKPSNNLWVTPTLGALLAIVFALAASLGTHYLEEEIFPPIDRETLASLLDVLASSMLAVSTFSLSIMVSAFASASSSATPRATELVMGDDNTRLAIASFISAFIYAIIARVALDIGYYGANGRFILFISTTLVLAYLVFVLIRWVHTLSRLGRMANTLDKIYQTASRAMLQYRQHPAMDALQIPPDLNPDQEIVVLKSGFLTHINIPPIQKWAEDNHAHVHILARPGDYLLPGQPMLRLFWDHALADDQRPDAEPLHTHLVQANERSFDQDPRFGMIVLSEVAQRALSPAVNDPGTAFNVLALMTALLLDHTEEADGEKEPVYDRVSLIPLKEADLVTQAMDPIARDGAGNIEIALRLQKILSAINTHAPEMAVRTAAAHQARLAYVRARNALPCEEDRLLLQMQRARYFGDDLPEHLEDSSLTAR</sequence>
<feature type="transmembrane region" description="Helical" evidence="1">
    <location>
        <begin position="61"/>
        <end position="82"/>
    </location>
</feature>
<name>A0A120KNY3_9BACT</name>
<keyword evidence="1" id="KW-0472">Membrane</keyword>
<keyword evidence="1" id="KW-1133">Transmembrane helix</keyword>
<dbReference type="OrthoDB" id="2955631at2"/>